<proteinExistence type="predicted"/>
<reference evidence="2 3" key="1">
    <citation type="journal article" date="2015" name="Genome Announc.">
        <title>Genome Sequences of Oblitimonas alkaliphila gen. nov. sp. nov. (Proposed), a Novel Bacterium of the Pseudomonadaceae Family.</title>
        <authorList>
            <person name="Lauer A.C."/>
            <person name="Nicholson A.C."/>
            <person name="Humrighouse B.W."/>
            <person name="Emery B."/>
            <person name="Drobish A."/>
            <person name="Juieng P."/>
            <person name="Loparev V."/>
            <person name="McQuiston J.R."/>
        </authorList>
    </citation>
    <scope>NUCLEOTIDE SEQUENCE [LARGE SCALE GENOMIC DNA]</scope>
    <source>
        <strain evidence="2 3">E5571</strain>
    </source>
</reference>
<evidence type="ECO:0000313" key="3">
    <source>
        <dbReference type="Proteomes" id="UP000063953"/>
    </source>
</evidence>
<dbReference type="SUPFAM" id="SSF53474">
    <property type="entry name" value="alpha/beta-Hydrolases"/>
    <property type="match status" value="1"/>
</dbReference>
<feature type="domain" description="AB hydrolase-1" evidence="1">
    <location>
        <begin position="31"/>
        <end position="277"/>
    </location>
</feature>
<dbReference type="EMBL" id="CP012365">
    <property type="protein sequence ID" value="AKX59387.1"/>
    <property type="molecule type" value="Genomic_DNA"/>
</dbReference>
<sequence>MHLIPWEYQCSAGFKLRGWRSEPSGKPLLHFLHGNGFCGLTYTPMLELLSQQFDLWLCDVQGHGDSESGAKFLGWNKNAELVTEAFTALNPAPNQPVYAVGHSLGGVLSSLIMAAQPQLFKQAVLLDPVFFTPNMILAMHGMRWLGLSEKHEMAKRARQRRDSWPNRQAAFAGLRTRGAFKSWRDEALWSYVNHGLHEVQGGVTLKCRPQREADFFASFPRNLWRSLKRVQTPVKVLYAEQTFPFVEQSIKRWSKLNPCISYQQVPGDHCFMQQNPAHTAELIRQYFIPSCS</sequence>
<accession>A0A0K1XDZ2</accession>
<gene>
    <name evidence="2" type="ORF">AKN88_05150</name>
</gene>
<dbReference type="GO" id="GO:0016787">
    <property type="term" value="F:hydrolase activity"/>
    <property type="evidence" value="ECO:0007669"/>
    <property type="project" value="UniProtKB-KW"/>
</dbReference>
<dbReference type="PATRIC" id="fig|1698449.3.peg.1030"/>
<keyword evidence="2" id="KW-0378">Hydrolase</keyword>
<dbReference type="STRING" id="1697053.AKN87_07570"/>
<evidence type="ECO:0000313" key="2">
    <source>
        <dbReference type="EMBL" id="AKX59387.1"/>
    </source>
</evidence>
<dbReference type="InterPro" id="IPR000073">
    <property type="entry name" value="AB_hydrolase_1"/>
</dbReference>
<dbReference type="PANTHER" id="PTHR43798">
    <property type="entry name" value="MONOACYLGLYCEROL LIPASE"/>
    <property type="match status" value="1"/>
</dbReference>
<organism evidence="2 3">
    <name type="scientific">Thiopseudomonas alkaliphila</name>
    <dbReference type="NCBI Taxonomy" id="1697053"/>
    <lineage>
        <taxon>Bacteria</taxon>
        <taxon>Pseudomonadati</taxon>
        <taxon>Pseudomonadota</taxon>
        <taxon>Gammaproteobacteria</taxon>
        <taxon>Pseudomonadales</taxon>
        <taxon>Pseudomonadaceae</taxon>
        <taxon>Thiopseudomonas</taxon>
    </lineage>
</organism>
<dbReference type="RefSeq" id="WP_053100565.1">
    <property type="nucleotide sequence ID" value="NZ_CP012365.1"/>
</dbReference>
<dbReference type="AlphaFoldDB" id="A0A0K1XDZ2"/>
<dbReference type="Gene3D" id="3.40.50.1820">
    <property type="entry name" value="alpha/beta hydrolase"/>
    <property type="match status" value="1"/>
</dbReference>
<dbReference type="InterPro" id="IPR029058">
    <property type="entry name" value="AB_hydrolase_fold"/>
</dbReference>
<keyword evidence="3" id="KW-1185">Reference proteome</keyword>
<dbReference type="Pfam" id="PF12697">
    <property type="entry name" value="Abhydrolase_6"/>
    <property type="match status" value="1"/>
</dbReference>
<dbReference type="GO" id="GO:0016020">
    <property type="term" value="C:membrane"/>
    <property type="evidence" value="ECO:0007669"/>
    <property type="project" value="TreeGrafter"/>
</dbReference>
<dbReference type="InterPro" id="IPR050266">
    <property type="entry name" value="AB_hydrolase_sf"/>
</dbReference>
<name>A0A0K1XDZ2_9GAMM</name>
<dbReference type="PANTHER" id="PTHR43798:SF33">
    <property type="entry name" value="HYDROLASE, PUTATIVE (AFU_ORTHOLOGUE AFUA_2G14860)-RELATED"/>
    <property type="match status" value="1"/>
</dbReference>
<evidence type="ECO:0000259" key="1">
    <source>
        <dbReference type="Pfam" id="PF12697"/>
    </source>
</evidence>
<dbReference type="Proteomes" id="UP000063953">
    <property type="component" value="Chromosome"/>
</dbReference>
<protein>
    <submittedName>
        <fullName evidence="2">Alpha/beta hydrolase</fullName>
    </submittedName>
</protein>